<dbReference type="EMBL" id="BAAANK010000001">
    <property type="protein sequence ID" value="GAA1825013.1"/>
    <property type="molecule type" value="Genomic_DNA"/>
</dbReference>
<sequence>MSARVRRWRALAAFAAAAAMVGGAASISTTTAAWVDQTAFHAEVSALETFPPLAETSHDAIAMSPGLEFAVLEQPTQPPNDADLCVLTMSVTNTTAEPLEWWVEFDVDLPPLWGYDPTIPGAFGLSRIVTTAFDAATGVWRIGGAANDTAVLAPGETKSGGMGYCTTGSGPQVPDDPSLYEVEVSKMDLEFESCLEIHVETTFPWAIRWSTQVDMLDSFTEAELAGTEVTTSQAAATPVSGQPYVYDVVGQEATELVAAPWGDRDIDRAMCLEAPPPPLPE</sequence>
<evidence type="ECO:0000313" key="2">
    <source>
        <dbReference type="EMBL" id="GAA1825013.1"/>
    </source>
</evidence>
<evidence type="ECO:0000313" key="3">
    <source>
        <dbReference type="Proteomes" id="UP001501746"/>
    </source>
</evidence>
<dbReference type="Proteomes" id="UP001501746">
    <property type="component" value="Unassembled WGS sequence"/>
</dbReference>
<keyword evidence="3" id="KW-1185">Reference proteome</keyword>
<accession>A0ABN2MGF4</accession>
<comment type="caution">
    <text evidence="2">The sequence shown here is derived from an EMBL/GenBank/DDBJ whole genome shotgun (WGS) entry which is preliminary data.</text>
</comment>
<gene>
    <name evidence="2" type="ORF">GCM10009750_05000</name>
</gene>
<feature type="chain" id="PRO_5045547219" description="DUF4352 domain-containing protein" evidence="1">
    <location>
        <begin position="25"/>
        <end position="281"/>
    </location>
</feature>
<name>A0ABN2MGF4_9MICO</name>
<evidence type="ECO:0000256" key="1">
    <source>
        <dbReference type="SAM" id="SignalP"/>
    </source>
</evidence>
<feature type="signal peptide" evidence="1">
    <location>
        <begin position="1"/>
        <end position="24"/>
    </location>
</feature>
<organism evidence="2 3">
    <name type="scientific">Agromyces salentinus</name>
    <dbReference type="NCBI Taxonomy" id="269421"/>
    <lineage>
        <taxon>Bacteria</taxon>
        <taxon>Bacillati</taxon>
        <taxon>Actinomycetota</taxon>
        <taxon>Actinomycetes</taxon>
        <taxon>Micrococcales</taxon>
        <taxon>Microbacteriaceae</taxon>
        <taxon>Agromyces</taxon>
    </lineage>
</organism>
<evidence type="ECO:0008006" key="4">
    <source>
        <dbReference type="Google" id="ProtNLM"/>
    </source>
</evidence>
<reference evidence="3" key="1">
    <citation type="journal article" date="2019" name="Int. J. Syst. Evol. Microbiol.">
        <title>The Global Catalogue of Microorganisms (GCM) 10K type strain sequencing project: providing services to taxonomists for standard genome sequencing and annotation.</title>
        <authorList>
            <consortium name="The Broad Institute Genomics Platform"/>
            <consortium name="The Broad Institute Genome Sequencing Center for Infectious Disease"/>
            <person name="Wu L."/>
            <person name="Ma J."/>
        </authorList>
    </citation>
    <scope>NUCLEOTIDE SEQUENCE [LARGE SCALE GENOMIC DNA]</scope>
    <source>
        <strain evidence="3">JCM 14323</strain>
    </source>
</reference>
<proteinExistence type="predicted"/>
<dbReference type="RefSeq" id="WP_157425996.1">
    <property type="nucleotide sequence ID" value="NZ_BAAANK010000001.1"/>
</dbReference>
<keyword evidence="1" id="KW-0732">Signal</keyword>
<protein>
    <recommendedName>
        <fullName evidence="4">DUF4352 domain-containing protein</fullName>
    </recommendedName>
</protein>